<feature type="signal peptide" evidence="6">
    <location>
        <begin position="1"/>
        <end position="21"/>
    </location>
</feature>
<dbReference type="Gene3D" id="1.25.40.10">
    <property type="entry name" value="Tetratricopeptide repeat domain"/>
    <property type="match status" value="1"/>
</dbReference>
<dbReference type="GO" id="GO:0031490">
    <property type="term" value="F:chromatin DNA binding"/>
    <property type="evidence" value="ECO:0007669"/>
    <property type="project" value="TreeGrafter"/>
</dbReference>
<evidence type="ECO:0000313" key="9">
    <source>
        <dbReference type="Proteomes" id="UP000001197"/>
    </source>
</evidence>
<dbReference type="SMART" id="SM00028">
    <property type="entry name" value="TPR"/>
    <property type="match status" value="2"/>
</dbReference>
<proteinExistence type="predicted"/>
<organism evidence="7">
    <name type="scientific">Podospora anserina (strain S / ATCC MYA-4624 / DSM 980 / FGSC 10383)</name>
    <name type="common">Pleurage anserina</name>
    <dbReference type="NCBI Taxonomy" id="515849"/>
    <lineage>
        <taxon>Eukaryota</taxon>
        <taxon>Fungi</taxon>
        <taxon>Dikarya</taxon>
        <taxon>Ascomycota</taxon>
        <taxon>Pezizomycotina</taxon>
        <taxon>Sordariomycetes</taxon>
        <taxon>Sordariomycetidae</taxon>
        <taxon>Sordariales</taxon>
        <taxon>Podosporaceae</taxon>
        <taxon>Podospora</taxon>
        <taxon>Podospora anserina</taxon>
    </lineage>
</organism>
<reference evidence="7" key="2">
    <citation type="submission" date="2008-07" db="EMBL/GenBank/DDBJ databases">
        <authorList>
            <person name="Genoscope - CEA"/>
        </authorList>
    </citation>
    <scope>NUCLEOTIDE SEQUENCE</scope>
    <source>
        <strain evidence="7">S mat+</strain>
    </source>
</reference>
<dbReference type="Proteomes" id="UP000001197">
    <property type="component" value="Chromosome 5"/>
</dbReference>
<dbReference type="PROSITE" id="PS50005">
    <property type="entry name" value="TPR"/>
    <property type="match status" value="2"/>
</dbReference>
<dbReference type="eggNOG" id="KOG1124">
    <property type="taxonomic scope" value="Eukaryota"/>
</dbReference>
<keyword evidence="6" id="KW-0732">Signal</keyword>
<feature type="repeat" description="TPR" evidence="5">
    <location>
        <begin position="100"/>
        <end position="133"/>
    </location>
</feature>
<evidence type="ECO:0000256" key="5">
    <source>
        <dbReference type="PROSITE-ProRule" id="PRU00339"/>
    </source>
</evidence>
<dbReference type="Pfam" id="PF07719">
    <property type="entry name" value="TPR_2"/>
    <property type="match status" value="1"/>
</dbReference>
<dbReference type="OrthoDB" id="3045089at2759"/>
<dbReference type="PANTHER" id="PTHR14017">
    <property type="entry name" value="LYSINE-SPECIFIC DEMETHYLASE"/>
    <property type="match status" value="1"/>
</dbReference>
<feature type="chain" id="PRO_5007638567" evidence="6">
    <location>
        <begin position="22"/>
        <end position="156"/>
    </location>
</feature>
<feature type="repeat" description="TPR" evidence="5">
    <location>
        <begin position="66"/>
        <end position="99"/>
    </location>
</feature>
<evidence type="ECO:0000256" key="2">
    <source>
        <dbReference type="ARBA" id="ARBA00022737"/>
    </source>
</evidence>
<dbReference type="GeneID" id="6188647"/>
<dbReference type="InterPro" id="IPR051630">
    <property type="entry name" value="Corepressor-Demethylase"/>
</dbReference>
<dbReference type="EMBL" id="CU633461">
    <property type="protein sequence ID" value="CAP62242.1"/>
    <property type="molecule type" value="Genomic_DNA"/>
</dbReference>
<protein>
    <submittedName>
        <fullName evidence="7">Podospora anserina S mat+ genomic DNA chromosome 5, supercontig 7</fullName>
    </submittedName>
</protein>
<keyword evidence="3 5" id="KW-0802">TPR repeat</keyword>
<comment type="subcellular location">
    <subcellularLocation>
        <location evidence="1">Nucleus</location>
    </subcellularLocation>
</comment>
<reference evidence="7 9" key="1">
    <citation type="journal article" date="2008" name="Genome Biol.">
        <title>The genome sequence of the model ascomycete fungus Podospora anserina.</title>
        <authorList>
            <person name="Espagne E."/>
            <person name="Lespinet O."/>
            <person name="Malagnac F."/>
            <person name="Da Silva C."/>
            <person name="Jaillon O."/>
            <person name="Porcel B.M."/>
            <person name="Couloux A."/>
            <person name="Aury J.-M."/>
            <person name="Segurens B."/>
            <person name="Poulain J."/>
            <person name="Anthouard V."/>
            <person name="Grossetete S."/>
            <person name="Khalili H."/>
            <person name="Coppin E."/>
            <person name="Dequard-Chablat M."/>
            <person name="Picard M."/>
            <person name="Contamine V."/>
            <person name="Arnaise S."/>
            <person name="Bourdais A."/>
            <person name="Berteaux-Lecellier V."/>
            <person name="Gautheret D."/>
            <person name="de Vries R.P."/>
            <person name="Battaglia E."/>
            <person name="Coutinho P.M."/>
            <person name="Danchin E.G.J."/>
            <person name="Henrissat B."/>
            <person name="El Khoury R."/>
            <person name="Sainsard-Chanet A."/>
            <person name="Boivin A."/>
            <person name="Pinan-Lucarre B."/>
            <person name="Sellem C.H."/>
            <person name="Debuchy R."/>
            <person name="Wincker P."/>
            <person name="Weissenbach J."/>
            <person name="Silar P."/>
        </authorList>
    </citation>
    <scope>NUCLEOTIDE SEQUENCE [LARGE SCALE GENOMIC DNA]</scope>
    <source>
        <strain evidence="9">S / ATCC MYA-4624 / DSM 980 / FGSC 10383</strain>
        <strain evidence="7">S mat+</strain>
    </source>
</reference>
<name>B2AFM3_PODAN</name>
<dbReference type="GO" id="GO:0017053">
    <property type="term" value="C:transcription repressor complex"/>
    <property type="evidence" value="ECO:0007669"/>
    <property type="project" value="TreeGrafter"/>
</dbReference>
<keyword evidence="4" id="KW-0539">Nucleus</keyword>
<keyword evidence="9" id="KW-1185">Reference proteome</keyword>
<reference evidence="8" key="4">
    <citation type="submission" date="2015-04" db="EMBL/GenBank/DDBJ databases">
        <title>Maintaining two mating types: Structure of the mating type locus and its role in heterokaryosis in Podospora anserina.</title>
        <authorList>
            <person name="Grognet P."/>
            <person name="Bidard F."/>
            <person name="Kuchly C."/>
            <person name="Chan Ho Tong L."/>
            <person name="Coppin E."/>
            <person name="Ait Benkhali J."/>
            <person name="Couloux A."/>
            <person name="Wincker P."/>
            <person name="Debuchy R."/>
            <person name="Silar P."/>
        </authorList>
    </citation>
    <scope>NUCLEOTIDE SEQUENCE</scope>
</reference>
<dbReference type="PANTHER" id="PTHR14017:SF1">
    <property type="entry name" value="LD02225P"/>
    <property type="match status" value="1"/>
</dbReference>
<gene>
    <name evidence="7" type="ORF">PODANS_5_12010</name>
</gene>
<dbReference type="GO" id="GO:0000978">
    <property type="term" value="F:RNA polymerase II cis-regulatory region sequence-specific DNA binding"/>
    <property type="evidence" value="ECO:0007669"/>
    <property type="project" value="TreeGrafter"/>
</dbReference>
<dbReference type="AlphaFoldDB" id="B2AFM3"/>
<evidence type="ECO:0000256" key="3">
    <source>
        <dbReference type="ARBA" id="ARBA00022803"/>
    </source>
</evidence>
<dbReference type="GO" id="GO:0000122">
    <property type="term" value="P:negative regulation of transcription by RNA polymerase II"/>
    <property type="evidence" value="ECO:0007669"/>
    <property type="project" value="TreeGrafter"/>
</dbReference>
<dbReference type="HOGENOM" id="CLU_1687426_0_0_1"/>
<dbReference type="VEuPathDB" id="FungiDB:PODANS_5_12010"/>
<reference evidence="9" key="3">
    <citation type="journal article" date="2014" name="Genetics">
        <title>Maintaining two mating types: Structure of the mating type locus and its role in heterokaryosis in Podospora anserina.</title>
        <authorList>
            <person name="Grognet P."/>
            <person name="Bidard F."/>
            <person name="Kuchly C."/>
            <person name="Tong L.C.H."/>
            <person name="Coppin E."/>
            <person name="Benkhali J.A."/>
            <person name="Couloux A."/>
            <person name="Wincker P."/>
            <person name="Debuchy R."/>
            <person name="Silar P."/>
        </authorList>
    </citation>
    <scope>GENOME REANNOTATION</scope>
    <source>
        <strain evidence="9">S / ATCC MYA-4624 / DSM 980 / FGSC 10383</strain>
    </source>
</reference>
<accession>B2AFM3</accession>
<dbReference type="SUPFAM" id="SSF48452">
    <property type="entry name" value="TPR-like"/>
    <property type="match status" value="1"/>
</dbReference>
<evidence type="ECO:0000256" key="1">
    <source>
        <dbReference type="ARBA" id="ARBA00004123"/>
    </source>
</evidence>
<evidence type="ECO:0000256" key="4">
    <source>
        <dbReference type="ARBA" id="ARBA00023242"/>
    </source>
</evidence>
<dbReference type="InterPro" id="IPR013105">
    <property type="entry name" value="TPR_2"/>
</dbReference>
<dbReference type="STRING" id="515849.B2AFM3"/>
<dbReference type="GO" id="GO:0005634">
    <property type="term" value="C:nucleus"/>
    <property type="evidence" value="ECO:0007669"/>
    <property type="project" value="UniProtKB-SubCell"/>
</dbReference>
<evidence type="ECO:0000313" key="8">
    <source>
        <dbReference type="EMBL" id="CDP29655.1"/>
    </source>
</evidence>
<dbReference type="RefSeq" id="XP_001904462.1">
    <property type="nucleotide sequence ID" value="XM_001904427.1"/>
</dbReference>
<dbReference type="KEGG" id="pan:PODANSg1482"/>
<dbReference type="InterPro" id="IPR011990">
    <property type="entry name" value="TPR-like_helical_dom_sf"/>
</dbReference>
<keyword evidence="2" id="KW-0677">Repeat</keyword>
<dbReference type="InterPro" id="IPR019734">
    <property type="entry name" value="TPR_rpt"/>
</dbReference>
<dbReference type="EMBL" id="FO904940">
    <property type="protein sequence ID" value="CDP29655.1"/>
    <property type="molecule type" value="Genomic_DNA"/>
</dbReference>
<evidence type="ECO:0000256" key="6">
    <source>
        <dbReference type="SAM" id="SignalP"/>
    </source>
</evidence>
<sequence length="156" mass="18077">MRLPMLLSVCIILLHGRKTQSALEVPVKRNVASKQLSIQVSNTLTCRVQSIRIITNVLFMADPSVADYWYLLGRAHMAMNDYRGSYESLQQAVRRKPRAPEIWVTVGILYYNIEQYRDSLDAISRSVNRNPSLWLNWHNLGVLVRKFPKCVHMLFC</sequence>
<evidence type="ECO:0000313" key="7">
    <source>
        <dbReference type="EMBL" id="CAP62242.1"/>
    </source>
</evidence>